<dbReference type="PROSITE" id="PS51257">
    <property type="entry name" value="PROKAR_LIPOPROTEIN"/>
    <property type="match status" value="1"/>
</dbReference>
<evidence type="ECO:0000313" key="4">
    <source>
        <dbReference type="Proteomes" id="UP001476798"/>
    </source>
</evidence>
<proteinExistence type="predicted"/>
<reference evidence="3 4" key="1">
    <citation type="submission" date="2021-06" db="EMBL/GenBank/DDBJ databases">
        <authorList>
            <person name="Palmer J.M."/>
        </authorList>
    </citation>
    <scope>NUCLEOTIDE SEQUENCE [LARGE SCALE GENOMIC DNA]</scope>
    <source>
        <strain evidence="3 4">GA_2019</strain>
        <tissue evidence="3">Muscle</tissue>
    </source>
</reference>
<dbReference type="PROSITE" id="PS00615">
    <property type="entry name" value="C_TYPE_LECTIN_1"/>
    <property type="match status" value="1"/>
</dbReference>
<dbReference type="SMART" id="SM00034">
    <property type="entry name" value="CLECT"/>
    <property type="match status" value="1"/>
</dbReference>
<dbReference type="InterPro" id="IPR016186">
    <property type="entry name" value="C-type_lectin-like/link_sf"/>
</dbReference>
<dbReference type="InterPro" id="IPR018378">
    <property type="entry name" value="C-type_lectin_CS"/>
</dbReference>
<comment type="caution">
    <text evidence="3">The sequence shown here is derived from an EMBL/GenBank/DDBJ whole genome shotgun (WGS) entry which is preliminary data.</text>
</comment>
<keyword evidence="1" id="KW-1015">Disulfide bond</keyword>
<dbReference type="Gene3D" id="3.10.100.10">
    <property type="entry name" value="Mannose-Binding Protein A, subunit A"/>
    <property type="match status" value="2"/>
</dbReference>
<dbReference type="InterPro" id="IPR016187">
    <property type="entry name" value="CTDL_fold"/>
</dbReference>
<evidence type="ECO:0000313" key="3">
    <source>
        <dbReference type="EMBL" id="MEQ2168472.1"/>
    </source>
</evidence>
<organism evidence="3 4">
    <name type="scientific">Goodea atripinnis</name>
    <dbReference type="NCBI Taxonomy" id="208336"/>
    <lineage>
        <taxon>Eukaryota</taxon>
        <taxon>Metazoa</taxon>
        <taxon>Chordata</taxon>
        <taxon>Craniata</taxon>
        <taxon>Vertebrata</taxon>
        <taxon>Euteleostomi</taxon>
        <taxon>Actinopterygii</taxon>
        <taxon>Neopterygii</taxon>
        <taxon>Teleostei</taxon>
        <taxon>Neoteleostei</taxon>
        <taxon>Acanthomorphata</taxon>
        <taxon>Ovalentaria</taxon>
        <taxon>Atherinomorphae</taxon>
        <taxon>Cyprinodontiformes</taxon>
        <taxon>Goodeidae</taxon>
        <taxon>Goodea</taxon>
    </lineage>
</organism>
<feature type="non-terminal residue" evidence="3">
    <location>
        <position position="1"/>
    </location>
</feature>
<evidence type="ECO:0000256" key="1">
    <source>
        <dbReference type="ARBA" id="ARBA00023157"/>
    </source>
</evidence>
<dbReference type="Pfam" id="PF00059">
    <property type="entry name" value="Lectin_C"/>
    <property type="match status" value="2"/>
</dbReference>
<gene>
    <name evidence="3" type="ORF">GOODEAATRI_014773</name>
</gene>
<dbReference type="PANTHER" id="PTHR45784">
    <property type="entry name" value="C-TYPE LECTIN DOMAIN FAMILY 20 MEMBER A-RELATED"/>
    <property type="match status" value="1"/>
</dbReference>
<name>A0ABV0NAQ0_9TELE</name>
<accession>A0ABV0NAQ0</accession>
<feature type="domain" description="C-type lectin" evidence="2">
    <location>
        <begin position="21"/>
        <end position="125"/>
    </location>
</feature>
<protein>
    <recommendedName>
        <fullName evidence="2">C-type lectin domain-containing protein</fullName>
    </recommendedName>
</protein>
<dbReference type="PROSITE" id="PS50041">
    <property type="entry name" value="C_TYPE_LECTIN_2"/>
    <property type="match status" value="2"/>
</dbReference>
<dbReference type="EMBL" id="JAHRIO010031043">
    <property type="protein sequence ID" value="MEQ2168472.1"/>
    <property type="molecule type" value="Genomic_DNA"/>
</dbReference>
<dbReference type="InterPro" id="IPR001304">
    <property type="entry name" value="C-type_lectin-like"/>
</dbReference>
<dbReference type="Proteomes" id="UP001476798">
    <property type="component" value="Unassembled WGS sequence"/>
</dbReference>
<keyword evidence="4" id="KW-1185">Reference proteome</keyword>
<sequence length="238" mass="27881">MERIIFNVVIVTSACCWCEKYVFVQNQLNWPQARSYCKTHHTDFLALTNKEEEEVFEKYVNDDESKQGWIGIYWDGPSNEWKWSGGKSVTYRTTLSFSDKAKNIYWKKDNWEWKSGVNYYSFFCLNMLVVQEEKTWEDALEFCSNKGTKLTSLLSATESLQAQNEIQPSGFTQQVWIGLRYLGDRWLWVNGDPLPYEAWPMGGDQDHQCPMLRRCGALTKQGVWESMDCQEKLSFICA</sequence>
<dbReference type="SUPFAM" id="SSF56436">
    <property type="entry name" value="C-type lectin-like"/>
    <property type="match status" value="2"/>
</dbReference>
<dbReference type="CDD" id="cd00037">
    <property type="entry name" value="CLECT"/>
    <property type="match status" value="1"/>
</dbReference>
<evidence type="ECO:0000259" key="2">
    <source>
        <dbReference type="PROSITE" id="PS50041"/>
    </source>
</evidence>
<dbReference type="PANTHER" id="PTHR45784:SF8">
    <property type="entry name" value="C-TYPE MANNOSE RECEPTOR 2-RELATED"/>
    <property type="match status" value="1"/>
</dbReference>
<feature type="domain" description="C-type lectin" evidence="2">
    <location>
        <begin position="120"/>
        <end position="238"/>
    </location>
</feature>